<dbReference type="SUPFAM" id="SSF48317">
    <property type="entry name" value="Acid phosphatase/Vanadium-dependent haloperoxidase"/>
    <property type="match status" value="1"/>
</dbReference>
<protein>
    <recommendedName>
        <fullName evidence="3">Phosphatidic acid phosphatase type 2/haloperoxidase domain-containing protein</fullName>
    </recommendedName>
</protein>
<evidence type="ECO:0000313" key="5">
    <source>
        <dbReference type="Proteomes" id="UP000807716"/>
    </source>
</evidence>
<feature type="transmembrane region" description="Helical" evidence="2">
    <location>
        <begin position="260"/>
        <end position="281"/>
    </location>
</feature>
<feature type="domain" description="Phosphatidic acid phosphatase type 2/haloperoxidase" evidence="3">
    <location>
        <begin position="181"/>
        <end position="308"/>
    </location>
</feature>
<evidence type="ECO:0000256" key="1">
    <source>
        <dbReference type="SAM" id="MobiDB-lite"/>
    </source>
</evidence>
<evidence type="ECO:0000313" key="4">
    <source>
        <dbReference type="EMBL" id="KAG0269988.1"/>
    </source>
</evidence>
<evidence type="ECO:0000259" key="3">
    <source>
        <dbReference type="SMART" id="SM00014"/>
    </source>
</evidence>
<dbReference type="PANTHER" id="PTHR14969">
    <property type="entry name" value="SPHINGOSINE-1-PHOSPHATE PHOSPHOHYDROLASE"/>
    <property type="match status" value="1"/>
</dbReference>
<proteinExistence type="predicted"/>
<dbReference type="Proteomes" id="UP000807716">
    <property type="component" value="Unassembled WGS sequence"/>
</dbReference>
<keyword evidence="5" id="KW-1185">Reference proteome</keyword>
<feature type="region of interest" description="Disordered" evidence="1">
    <location>
        <begin position="152"/>
        <end position="209"/>
    </location>
</feature>
<comment type="caution">
    <text evidence="4">The sequence shown here is derived from an EMBL/GenBank/DDBJ whole genome shotgun (WGS) entry which is preliminary data.</text>
</comment>
<feature type="region of interest" description="Disordered" evidence="1">
    <location>
        <begin position="102"/>
        <end position="127"/>
    </location>
</feature>
<accession>A0A9P6QNM3</accession>
<feature type="compositionally biased region" description="Polar residues" evidence="1">
    <location>
        <begin position="112"/>
        <end position="121"/>
    </location>
</feature>
<keyword evidence="2" id="KW-0812">Transmembrane</keyword>
<feature type="compositionally biased region" description="Polar residues" evidence="1">
    <location>
        <begin position="152"/>
        <end position="163"/>
    </location>
</feature>
<feature type="transmembrane region" description="Helical" evidence="2">
    <location>
        <begin position="223"/>
        <end position="248"/>
    </location>
</feature>
<dbReference type="OrthoDB" id="302705at2759"/>
<organism evidence="4 5">
    <name type="scientific">Actinomortierella ambigua</name>
    <dbReference type="NCBI Taxonomy" id="1343610"/>
    <lineage>
        <taxon>Eukaryota</taxon>
        <taxon>Fungi</taxon>
        <taxon>Fungi incertae sedis</taxon>
        <taxon>Mucoromycota</taxon>
        <taxon>Mortierellomycotina</taxon>
        <taxon>Mortierellomycetes</taxon>
        <taxon>Mortierellales</taxon>
        <taxon>Mortierellaceae</taxon>
        <taxon>Actinomortierella</taxon>
    </lineage>
</organism>
<feature type="compositionally biased region" description="Low complexity" evidence="1">
    <location>
        <begin position="168"/>
        <end position="206"/>
    </location>
</feature>
<dbReference type="PANTHER" id="PTHR14969:SF13">
    <property type="entry name" value="AT30094P"/>
    <property type="match status" value="1"/>
</dbReference>
<gene>
    <name evidence="4" type="ORF">DFQ27_001249</name>
</gene>
<dbReference type="AlphaFoldDB" id="A0A9P6QNM3"/>
<feature type="transmembrane region" description="Helical" evidence="2">
    <location>
        <begin position="293"/>
        <end position="311"/>
    </location>
</feature>
<sequence length="377" mass="42673">MSNRHLHRRLPPQGSVLGALSISLYESMSFSRSPSFERTRYIVSTCTFITIIYLRTLHCLFFGTGALSCAVLAKCLKHIIRQPRPYVARIDEEDDMAVITANDPVTAPPPSTLSKSGTASSPKAGEAAMLHMSTSSTTNFDEDTSTAQLSMTAASVQVDSSDTAEPETTVPSSPLTASAPSPDTATTTTTNNNNNNNANNNNNNTTRPKIKRLRLQNRHRRKILFRLDYGMPSSHAQLVAFFVCYISLQLILTMEGEQGAFFGQWFLILLLQLYAWSVVWSRVRLGRHTVKQVLVGAAVGAIYGIVWFTLWCWKVEAMIQQWQWMDRYGVIQVRKMWRQLEMESSRLDTRGRMLFEPMHPRQHQHHLHRDRLLPLGF</sequence>
<evidence type="ECO:0000256" key="2">
    <source>
        <dbReference type="SAM" id="Phobius"/>
    </source>
</evidence>
<dbReference type="SMART" id="SM00014">
    <property type="entry name" value="acidPPc"/>
    <property type="match status" value="1"/>
</dbReference>
<dbReference type="Pfam" id="PF01569">
    <property type="entry name" value="PAP2"/>
    <property type="match status" value="1"/>
</dbReference>
<keyword evidence="2" id="KW-1133">Transmembrane helix</keyword>
<dbReference type="GO" id="GO:0042392">
    <property type="term" value="F:sphingosine-1-phosphate phosphatase activity"/>
    <property type="evidence" value="ECO:0007669"/>
    <property type="project" value="TreeGrafter"/>
</dbReference>
<dbReference type="InterPro" id="IPR000326">
    <property type="entry name" value="PAP2/HPO"/>
</dbReference>
<dbReference type="EMBL" id="JAAAJB010000014">
    <property type="protein sequence ID" value="KAG0269988.1"/>
    <property type="molecule type" value="Genomic_DNA"/>
</dbReference>
<dbReference type="Gene3D" id="1.20.144.10">
    <property type="entry name" value="Phosphatidic acid phosphatase type 2/haloperoxidase"/>
    <property type="match status" value="1"/>
</dbReference>
<name>A0A9P6QNM3_9FUNG</name>
<reference evidence="4" key="1">
    <citation type="journal article" date="2020" name="Fungal Divers.">
        <title>Resolving the Mortierellaceae phylogeny through synthesis of multi-gene phylogenetics and phylogenomics.</title>
        <authorList>
            <person name="Vandepol N."/>
            <person name="Liber J."/>
            <person name="Desiro A."/>
            <person name="Na H."/>
            <person name="Kennedy M."/>
            <person name="Barry K."/>
            <person name="Grigoriev I.V."/>
            <person name="Miller A.N."/>
            <person name="O'Donnell K."/>
            <person name="Stajich J.E."/>
            <person name="Bonito G."/>
        </authorList>
    </citation>
    <scope>NUCLEOTIDE SEQUENCE</scope>
    <source>
        <strain evidence="4">BC1065</strain>
    </source>
</reference>
<keyword evidence="2" id="KW-0472">Membrane</keyword>
<dbReference type="InterPro" id="IPR036938">
    <property type="entry name" value="PAP2/HPO_sf"/>
</dbReference>